<proteinExistence type="predicted"/>
<name>A0A9P6GII2_9PLEO</name>
<keyword evidence="2" id="KW-0812">Transmembrane</keyword>
<feature type="region of interest" description="Disordered" evidence="1">
    <location>
        <begin position="206"/>
        <end position="227"/>
    </location>
</feature>
<evidence type="ECO:0000313" key="3">
    <source>
        <dbReference type="EMBL" id="KAF9734794.1"/>
    </source>
</evidence>
<keyword evidence="2" id="KW-1133">Transmembrane helix</keyword>
<organism evidence="3 4">
    <name type="scientific">Paraphaeosphaeria minitans</name>
    <dbReference type="NCBI Taxonomy" id="565426"/>
    <lineage>
        <taxon>Eukaryota</taxon>
        <taxon>Fungi</taxon>
        <taxon>Dikarya</taxon>
        <taxon>Ascomycota</taxon>
        <taxon>Pezizomycotina</taxon>
        <taxon>Dothideomycetes</taxon>
        <taxon>Pleosporomycetidae</taxon>
        <taxon>Pleosporales</taxon>
        <taxon>Massarineae</taxon>
        <taxon>Didymosphaeriaceae</taxon>
        <taxon>Paraphaeosphaeria</taxon>
    </lineage>
</organism>
<accession>A0A9P6GII2</accession>
<dbReference type="Proteomes" id="UP000756921">
    <property type="component" value="Unassembled WGS sequence"/>
</dbReference>
<dbReference type="AlphaFoldDB" id="A0A9P6GII2"/>
<evidence type="ECO:0000313" key="4">
    <source>
        <dbReference type="Proteomes" id="UP000756921"/>
    </source>
</evidence>
<evidence type="ECO:0000256" key="2">
    <source>
        <dbReference type="SAM" id="Phobius"/>
    </source>
</evidence>
<sequence>MPAKDYFYYIDTTEYCSNGDFQLNTIGKANYANICAWKPSLPNVVYGCDAKNGVCWTSPQVCVLLPSIGSKWCCRDEPVERCGVTPSESFICWANDLDDDNPMRPIELDVARNPESVRSILSSMSLTISSPTALPIITTAFLTLSANNTDTATTAYSSDTSTTLAAPQNNDPTLPTGAVAGVAVGALLVLGLIIFGAIFILRHKKQTSTRHEPRDTQSEISANELSDTRAMYEVADSSCAELSGPRNDQRHELSS</sequence>
<keyword evidence="4" id="KW-1185">Reference proteome</keyword>
<feature type="transmembrane region" description="Helical" evidence="2">
    <location>
        <begin position="178"/>
        <end position="201"/>
    </location>
</feature>
<dbReference type="EMBL" id="WJXW01000007">
    <property type="protein sequence ID" value="KAF9734794.1"/>
    <property type="molecule type" value="Genomic_DNA"/>
</dbReference>
<evidence type="ECO:0000256" key="1">
    <source>
        <dbReference type="SAM" id="MobiDB-lite"/>
    </source>
</evidence>
<protein>
    <submittedName>
        <fullName evidence="3">Uncharacterized protein</fullName>
    </submittedName>
</protein>
<reference evidence="3" key="1">
    <citation type="journal article" date="2020" name="Mol. Plant Microbe Interact.">
        <title>Genome Sequence of the Biocontrol Agent Coniothyrium minitans strain Conio (IMI 134523).</title>
        <authorList>
            <person name="Patel D."/>
            <person name="Shittu T.A."/>
            <person name="Baroncelli R."/>
            <person name="Muthumeenakshi S."/>
            <person name="Osborne T.H."/>
            <person name="Janganan T.K."/>
            <person name="Sreenivasaprasad S."/>
        </authorList>
    </citation>
    <scope>NUCLEOTIDE SEQUENCE</scope>
    <source>
        <strain evidence="3">Conio</strain>
    </source>
</reference>
<comment type="caution">
    <text evidence="3">The sequence shown here is derived from an EMBL/GenBank/DDBJ whole genome shotgun (WGS) entry which is preliminary data.</text>
</comment>
<keyword evidence="2" id="KW-0472">Membrane</keyword>
<gene>
    <name evidence="3" type="ORF">PMIN01_07697</name>
</gene>